<evidence type="ECO:0000256" key="2">
    <source>
        <dbReference type="ARBA" id="ARBA00023169"/>
    </source>
</evidence>
<proteinExistence type="inferred from homology"/>
<evidence type="ECO:0000256" key="1">
    <source>
        <dbReference type="ARBA" id="ARBA00006464"/>
    </source>
</evidence>
<keyword evidence="3" id="KW-0812">Transmembrane</keyword>
<keyword evidence="3" id="KW-0472">Membrane</keyword>
<dbReference type="EMBL" id="CABFNB010000126">
    <property type="protein sequence ID" value="VTZ64378.1"/>
    <property type="molecule type" value="Genomic_DNA"/>
</dbReference>
<dbReference type="Pfam" id="PF02397">
    <property type="entry name" value="Bac_transf"/>
    <property type="match status" value="1"/>
</dbReference>
<reference evidence="5" key="1">
    <citation type="submission" date="2019-06" db="EMBL/GenBank/DDBJ databases">
        <authorList>
            <person name="Le Quere A."/>
            <person name="Colella S."/>
        </authorList>
    </citation>
    <scope>NUCLEOTIDE SEQUENCE</scope>
    <source>
        <strain evidence="5">EmedicaeMD41</strain>
    </source>
</reference>
<feature type="transmembrane region" description="Helical" evidence="3">
    <location>
        <begin position="51"/>
        <end position="74"/>
    </location>
</feature>
<organism evidence="5">
    <name type="scientific">Sinorhizobium medicae</name>
    <dbReference type="NCBI Taxonomy" id="110321"/>
    <lineage>
        <taxon>Bacteria</taxon>
        <taxon>Pseudomonadati</taxon>
        <taxon>Pseudomonadota</taxon>
        <taxon>Alphaproteobacteria</taxon>
        <taxon>Hyphomicrobiales</taxon>
        <taxon>Rhizobiaceae</taxon>
        <taxon>Sinorhizobium/Ensifer group</taxon>
        <taxon>Sinorhizobium</taxon>
    </lineage>
</organism>
<feature type="domain" description="Bacterial sugar transferase" evidence="4">
    <location>
        <begin position="48"/>
        <end position="236"/>
    </location>
</feature>
<comment type="similarity">
    <text evidence="1">Belongs to the bacterial sugar transferase family.</text>
</comment>
<keyword evidence="2" id="KW-0270">Exopolysaccharide synthesis</keyword>
<accession>A0A508X3H5</accession>
<evidence type="ECO:0000256" key="3">
    <source>
        <dbReference type="SAM" id="Phobius"/>
    </source>
</evidence>
<evidence type="ECO:0000259" key="4">
    <source>
        <dbReference type="Pfam" id="PF02397"/>
    </source>
</evidence>
<sequence>MSPRVGVHQSILESTMWRNPKLGPQLFATLPAPYDETLRSRSSYLKAKRGFDILVTLLIGPLILAIVTVLALLVRLDGEKAFYFQPRLGKGGGVFCLWKLRTMVPDSERKLQEYFEADPAARSEWDRTQKLRNDPRVTRLGKYLRKYSADELPQLLNVLIGDMSLVGPRPILPEQRRHYPGTAYFTMRPGLTGLWQINERNSCTFAERAAYDTRYAGLMSFSADLLILLKTVLVVLRGTGI</sequence>
<dbReference type="PANTHER" id="PTHR30576">
    <property type="entry name" value="COLANIC BIOSYNTHESIS UDP-GLUCOSE LIPID CARRIER TRANSFERASE"/>
    <property type="match status" value="1"/>
</dbReference>
<name>A0A508X3H5_9HYPH</name>
<gene>
    <name evidence="5" type="primary">exoY</name>
    <name evidence="5" type="ORF">EMEDMD4_580012</name>
</gene>
<keyword evidence="3" id="KW-1133">Transmembrane helix</keyword>
<protein>
    <submittedName>
        <fullName evidence="5">Exopolysaccharide production protein ExoY</fullName>
    </submittedName>
</protein>
<dbReference type="PANTHER" id="PTHR30576:SF0">
    <property type="entry name" value="UNDECAPRENYL-PHOSPHATE N-ACETYLGALACTOSAMINYL 1-PHOSPHATE TRANSFERASE-RELATED"/>
    <property type="match status" value="1"/>
</dbReference>
<dbReference type="AlphaFoldDB" id="A0A508X3H5"/>
<dbReference type="GO" id="GO:0016780">
    <property type="term" value="F:phosphotransferase activity, for other substituted phosphate groups"/>
    <property type="evidence" value="ECO:0007669"/>
    <property type="project" value="TreeGrafter"/>
</dbReference>
<dbReference type="Proteomes" id="UP000507954">
    <property type="component" value="Unassembled WGS sequence"/>
</dbReference>
<dbReference type="InterPro" id="IPR003362">
    <property type="entry name" value="Bact_transf"/>
</dbReference>
<evidence type="ECO:0000313" key="5">
    <source>
        <dbReference type="EMBL" id="VTZ64378.1"/>
    </source>
</evidence>
<dbReference type="GO" id="GO:0000271">
    <property type="term" value="P:polysaccharide biosynthetic process"/>
    <property type="evidence" value="ECO:0007669"/>
    <property type="project" value="UniProtKB-KW"/>
</dbReference>